<dbReference type="InterPro" id="IPR000462">
    <property type="entry name" value="CDP-OH_P_trans"/>
</dbReference>
<dbReference type="PANTHER" id="PTHR14269:SF61">
    <property type="entry name" value="CDP-DIACYLGLYCEROL--SERINE O-PHOSPHATIDYLTRANSFERASE"/>
    <property type="match status" value="1"/>
</dbReference>
<evidence type="ECO:0000256" key="12">
    <source>
        <dbReference type="SAM" id="Phobius"/>
    </source>
</evidence>
<dbReference type="GO" id="GO:0016020">
    <property type="term" value="C:membrane"/>
    <property type="evidence" value="ECO:0007669"/>
    <property type="project" value="UniProtKB-SubCell"/>
</dbReference>
<feature type="transmembrane region" description="Helical" evidence="12">
    <location>
        <begin position="161"/>
        <end position="184"/>
    </location>
</feature>
<sequence length="245" mass="26779">MKSRPVPITRFFPNFITFCSLCLGLTSIRLSLIGRWELAIGTIVVAAIMDGIDGRIARMFDSSSTFGAELDSLADMVSFGVAPAFMLYLWELHNIRVFGWGITMVFVVCMAVRLARFNATAMSSGTSSELQNFFCGIPAPAGGVLAVLPVILIFASNDCGFVVLFAMNHYFLLGYLSVVSMLTVSSIPTFSLKNVVVPHYLESALMFISVTIAVALILKPWLTISVLALCYICSMPLSCFTYSKR</sequence>
<evidence type="ECO:0000256" key="6">
    <source>
        <dbReference type="ARBA" id="ARBA00022989"/>
    </source>
</evidence>
<keyword evidence="7" id="KW-0443">Lipid metabolism</keyword>
<evidence type="ECO:0000256" key="11">
    <source>
        <dbReference type="RuleBase" id="RU003750"/>
    </source>
</evidence>
<dbReference type="AlphaFoldDB" id="A0A6P1GAT0"/>
<gene>
    <name evidence="13" type="ORF">GP480_00950</name>
</gene>
<dbReference type="Proteomes" id="UP000464912">
    <property type="component" value="Chromosome"/>
</dbReference>
<evidence type="ECO:0000256" key="7">
    <source>
        <dbReference type="ARBA" id="ARBA00023098"/>
    </source>
</evidence>
<keyword evidence="10" id="KW-1208">Phospholipid metabolism</keyword>
<accession>A0A6P1GAT0</accession>
<feature type="transmembrane region" description="Helical" evidence="12">
    <location>
        <begin position="97"/>
        <end position="115"/>
    </location>
</feature>
<keyword evidence="8 12" id="KW-0472">Membrane</keyword>
<evidence type="ECO:0000313" key="14">
    <source>
        <dbReference type="Proteomes" id="UP000464912"/>
    </source>
</evidence>
<evidence type="ECO:0000256" key="1">
    <source>
        <dbReference type="ARBA" id="ARBA00004141"/>
    </source>
</evidence>
<dbReference type="PROSITE" id="PS00379">
    <property type="entry name" value="CDP_ALCOHOL_P_TRANSF"/>
    <property type="match status" value="1"/>
</dbReference>
<dbReference type="GO" id="GO:0016780">
    <property type="term" value="F:phosphotransferase activity, for other substituted phosphate groups"/>
    <property type="evidence" value="ECO:0007669"/>
    <property type="project" value="InterPro"/>
</dbReference>
<dbReference type="Gene3D" id="1.20.120.1760">
    <property type="match status" value="1"/>
</dbReference>
<feature type="transmembrane region" description="Helical" evidence="12">
    <location>
        <begin position="12"/>
        <end position="30"/>
    </location>
</feature>
<evidence type="ECO:0000256" key="2">
    <source>
        <dbReference type="ARBA" id="ARBA00010441"/>
    </source>
</evidence>
<evidence type="ECO:0000256" key="4">
    <source>
        <dbReference type="ARBA" id="ARBA00022679"/>
    </source>
</evidence>
<evidence type="ECO:0000256" key="3">
    <source>
        <dbReference type="ARBA" id="ARBA00022516"/>
    </source>
</evidence>
<keyword evidence="3" id="KW-0444">Lipid biosynthesis</keyword>
<feature type="transmembrane region" description="Helical" evidence="12">
    <location>
        <begin position="196"/>
        <end position="218"/>
    </location>
</feature>
<feature type="transmembrane region" description="Helical" evidence="12">
    <location>
        <begin position="224"/>
        <end position="243"/>
    </location>
</feature>
<organism evidence="13 14">
    <name type="scientific">Neorickettsia findlayensis</name>
    <dbReference type="NCBI Taxonomy" id="2686014"/>
    <lineage>
        <taxon>Bacteria</taxon>
        <taxon>Pseudomonadati</taxon>
        <taxon>Pseudomonadota</taxon>
        <taxon>Alphaproteobacteria</taxon>
        <taxon>Rickettsiales</taxon>
        <taxon>Anaplasmataceae</taxon>
        <taxon>Neorickettsia</taxon>
    </lineage>
</organism>
<reference evidence="13 14" key="1">
    <citation type="journal article" date="2020" name="MBio">
        <title>Erratum for Teymournejad et al., 'Isolation and Molecular Analysis of a Novel Neorickettsia Species That Causes Potomac Horse Fever'.</title>
        <authorList>
            <person name="Teymournejad O."/>
            <person name="Lin M."/>
            <person name="Bekebrede H."/>
            <person name="Kamr A."/>
            <person name="Toribio R.E."/>
            <person name="Arroyo L.G."/>
            <person name="Baird J.D."/>
            <person name="Rikihisa Y."/>
        </authorList>
    </citation>
    <scope>NUCLEOTIDE SEQUENCE [LARGE SCALE GENOMIC DNA]</scope>
    <source>
        <strain evidence="13 14">Fin17</strain>
    </source>
</reference>
<keyword evidence="4 11" id="KW-0808">Transferase</keyword>
<evidence type="ECO:0000256" key="9">
    <source>
        <dbReference type="ARBA" id="ARBA00023209"/>
    </source>
</evidence>
<keyword evidence="5 12" id="KW-0812">Transmembrane</keyword>
<evidence type="ECO:0000256" key="5">
    <source>
        <dbReference type="ARBA" id="ARBA00022692"/>
    </source>
</evidence>
<dbReference type="EMBL" id="CP047224">
    <property type="protein sequence ID" value="QHD65031.1"/>
    <property type="molecule type" value="Genomic_DNA"/>
</dbReference>
<feature type="transmembrane region" description="Helical" evidence="12">
    <location>
        <begin position="135"/>
        <end position="155"/>
    </location>
</feature>
<name>A0A6P1GAT0_9RICK</name>
<dbReference type="InterPro" id="IPR043130">
    <property type="entry name" value="CDP-OH_PTrfase_TM_dom"/>
</dbReference>
<dbReference type="KEGG" id="nef:GP480_00950"/>
<dbReference type="PANTHER" id="PTHR14269">
    <property type="entry name" value="CDP-DIACYLGLYCEROL--GLYCEROL-3-PHOSPHATE 3-PHOSPHATIDYLTRANSFERASE-RELATED"/>
    <property type="match status" value="1"/>
</dbReference>
<protein>
    <submittedName>
        <fullName evidence="13">Phosphatidylcholine/phosphatidylserine synthase</fullName>
    </submittedName>
</protein>
<comment type="subcellular location">
    <subcellularLocation>
        <location evidence="1">Membrane</location>
        <topology evidence="1">Multi-pass membrane protein</topology>
    </subcellularLocation>
</comment>
<dbReference type="GO" id="GO:0008654">
    <property type="term" value="P:phospholipid biosynthetic process"/>
    <property type="evidence" value="ECO:0007669"/>
    <property type="project" value="UniProtKB-KW"/>
</dbReference>
<proteinExistence type="inferred from homology"/>
<keyword evidence="14" id="KW-1185">Reference proteome</keyword>
<keyword evidence="6 12" id="KW-1133">Transmembrane helix</keyword>
<evidence type="ECO:0000256" key="8">
    <source>
        <dbReference type="ARBA" id="ARBA00023136"/>
    </source>
</evidence>
<evidence type="ECO:0000256" key="10">
    <source>
        <dbReference type="ARBA" id="ARBA00023264"/>
    </source>
</evidence>
<comment type="similarity">
    <text evidence="2 11">Belongs to the CDP-alcohol phosphatidyltransferase class-I family.</text>
</comment>
<dbReference type="InterPro" id="IPR050324">
    <property type="entry name" value="CDP-alcohol_PTase-I"/>
</dbReference>
<keyword evidence="9" id="KW-0594">Phospholipid biosynthesis</keyword>
<dbReference type="RefSeq" id="WP_160095042.1">
    <property type="nucleotide sequence ID" value="NZ_CP047224.1"/>
</dbReference>
<dbReference type="InterPro" id="IPR048254">
    <property type="entry name" value="CDP_ALCOHOL_P_TRANSF_CS"/>
</dbReference>
<dbReference type="Pfam" id="PF01066">
    <property type="entry name" value="CDP-OH_P_transf"/>
    <property type="match status" value="1"/>
</dbReference>
<evidence type="ECO:0000313" key="13">
    <source>
        <dbReference type="EMBL" id="QHD65031.1"/>
    </source>
</evidence>
<reference evidence="13 14" key="2">
    <citation type="journal article" date="2020" name="MBio">
        <title>Isolation and Molecular Analysis of a Novel Neorickettsia Species That Causes Potomac Horse Fever.</title>
        <authorList>
            <person name="Teymournejad O."/>
            <person name="Lin M."/>
            <person name="Bekebrede H."/>
            <person name="Kamr A."/>
            <person name="Toribio R.E."/>
            <person name="Arroyo L.G."/>
            <person name="Baird J.D."/>
            <person name="Rikihisa Y."/>
        </authorList>
    </citation>
    <scope>NUCLEOTIDE SEQUENCE [LARGE SCALE GENOMIC DNA]</scope>
    <source>
        <strain evidence="13 14">Fin17</strain>
    </source>
</reference>